<dbReference type="GO" id="GO:0016020">
    <property type="term" value="C:membrane"/>
    <property type="evidence" value="ECO:0007669"/>
    <property type="project" value="UniProtKB-SubCell"/>
</dbReference>
<evidence type="ECO:0000256" key="9">
    <source>
        <dbReference type="ARBA" id="ARBA00022991"/>
    </source>
</evidence>
<evidence type="ECO:0000313" key="19">
    <source>
        <dbReference type="Ensembl" id="ENSSSCP00045037580.1"/>
    </source>
</evidence>
<evidence type="ECO:0000256" key="12">
    <source>
        <dbReference type="ARBA" id="ARBA00023170"/>
    </source>
</evidence>
<feature type="domain" description="G-protein coupled receptors family 1 profile" evidence="18">
    <location>
        <begin position="71"/>
        <end position="186"/>
    </location>
</feature>
<evidence type="ECO:0000256" key="14">
    <source>
        <dbReference type="ARBA" id="ARBA00023305"/>
    </source>
</evidence>
<evidence type="ECO:0000256" key="10">
    <source>
        <dbReference type="ARBA" id="ARBA00023040"/>
    </source>
</evidence>
<evidence type="ECO:0000256" key="13">
    <source>
        <dbReference type="ARBA" id="ARBA00023224"/>
    </source>
</evidence>
<dbReference type="InterPro" id="IPR000378">
    <property type="entry name" value="Opsin_red/grn"/>
</dbReference>
<feature type="transmembrane region" description="Helical" evidence="17">
    <location>
        <begin position="134"/>
        <end position="157"/>
    </location>
</feature>
<name>A0A8D1IW13_PIG</name>
<evidence type="ECO:0000256" key="5">
    <source>
        <dbReference type="ARBA" id="ARBA00022606"/>
    </source>
</evidence>
<keyword evidence="8 17" id="KW-1133">Transmembrane helix</keyword>
<dbReference type="AlphaFoldDB" id="A0A8D1IW13"/>
<dbReference type="Gene3D" id="1.20.1070.10">
    <property type="entry name" value="Rhodopsin 7-helix transmembrane proteins"/>
    <property type="match status" value="1"/>
</dbReference>
<protein>
    <recommendedName>
        <fullName evidence="2">Long-wave-sensitive opsin 1</fullName>
    </recommendedName>
    <alternativeName>
        <fullName evidence="15">Red cone photoreceptor pigment</fullName>
    </alternativeName>
    <alternativeName>
        <fullName evidence="16">Red-sensitive opsin</fullName>
    </alternativeName>
</protein>
<dbReference type="InterPro" id="IPR050125">
    <property type="entry name" value="GPCR_opsins"/>
</dbReference>
<dbReference type="PROSITE" id="PS00238">
    <property type="entry name" value="OPSIN"/>
    <property type="match status" value="1"/>
</dbReference>
<evidence type="ECO:0000256" key="2">
    <source>
        <dbReference type="ARBA" id="ARBA00019244"/>
    </source>
</evidence>
<keyword evidence="3" id="KW-0600">Photoreceptor protein</keyword>
<evidence type="ECO:0000256" key="8">
    <source>
        <dbReference type="ARBA" id="ARBA00022989"/>
    </source>
</evidence>
<keyword evidence="7" id="KW-0681">Retinal protein</keyword>
<keyword evidence="5" id="KW-0716">Sensory transduction</keyword>
<evidence type="ECO:0000259" key="18">
    <source>
        <dbReference type="PROSITE" id="PS50262"/>
    </source>
</evidence>
<reference evidence="19" key="1">
    <citation type="submission" date="2025-08" db="UniProtKB">
        <authorList>
            <consortium name="Ensembl"/>
        </authorList>
    </citation>
    <scope>IDENTIFICATION</scope>
</reference>
<keyword evidence="6 17" id="KW-0812">Transmembrane</keyword>
<sequence length="220" mass="24422">MPSAASGQIPSWPWASVVPWIKGGQTRLSVRPLRTRRVWECVPLPGRNTETGPVVSKPLERYWPHGLKTSCGPDVFSGSSYPGVQSYMIVLMITCCFIPLGVIVLCYLQVWLVAKQQKESESTQKAEKEVTRMVMVMIFAYCLCWGPYTFFACFAAAHPGYAFHPLVAALPAYFAKSATIYNPIIYVFMNRQFRGTTLCSCPMAARSGLSSKQPPALILP</sequence>
<keyword evidence="12" id="KW-0675">Receptor</keyword>
<keyword evidence="4" id="KW-0597">Phosphoprotein</keyword>
<keyword evidence="14" id="KW-0844">Vision</keyword>
<evidence type="ECO:0000256" key="6">
    <source>
        <dbReference type="ARBA" id="ARBA00022692"/>
    </source>
</evidence>
<keyword evidence="10" id="KW-0297">G-protein coupled receptor</keyword>
<evidence type="ECO:0000256" key="1">
    <source>
        <dbReference type="ARBA" id="ARBA00004141"/>
    </source>
</evidence>
<dbReference type="InterPro" id="IPR027430">
    <property type="entry name" value="Retinal_BS"/>
</dbReference>
<evidence type="ECO:0000256" key="7">
    <source>
        <dbReference type="ARBA" id="ARBA00022925"/>
    </source>
</evidence>
<evidence type="ECO:0000313" key="20">
    <source>
        <dbReference type="Proteomes" id="UP000694728"/>
    </source>
</evidence>
<comment type="subcellular location">
    <subcellularLocation>
        <location evidence="1">Membrane</location>
        <topology evidence="1">Multi-pass membrane protein</topology>
    </subcellularLocation>
</comment>
<evidence type="ECO:0000256" key="16">
    <source>
        <dbReference type="ARBA" id="ARBA00032720"/>
    </source>
</evidence>
<dbReference type="PRINTS" id="PR00575">
    <property type="entry name" value="OPSINREDGRN"/>
</dbReference>
<dbReference type="InterPro" id="IPR000276">
    <property type="entry name" value="GPCR_Rhodpsn"/>
</dbReference>
<accession>A0A8D1IW13</accession>
<dbReference type="Pfam" id="PF00001">
    <property type="entry name" value="7tm_1"/>
    <property type="match status" value="1"/>
</dbReference>
<evidence type="ECO:0000256" key="17">
    <source>
        <dbReference type="SAM" id="Phobius"/>
    </source>
</evidence>
<dbReference type="SUPFAM" id="SSF81321">
    <property type="entry name" value="Family A G protein-coupled receptor-like"/>
    <property type="match status" value="1"/>
</dbReference>
<organism evidence="19 20">
    <name type="scientific">Sus scrofa</name>
    <name type="common">Pig</name>
    <dbReference type="NCBI Taxonomy" id="9823"/>
    <lineage>
        <taxon>Eukaryota</taxon>
        <taxon>Metazoa</taxon>
        <taxon>Chordata</taxon>
        <taxon>Craniata</taxon>
        <taxon>Vertebrata</taxon>
        <taxon>Euteleostomi</taxon>
        <taxon>Mammalia</taxon>
        <taxon>Eutheria</taxon>
        <taxon>Laurasiatheria</taxon>
        <taxon>Artiodactyla</taxon>
        <taxon>Suina</taxon>
        <taxon>Suidae</taxon>
        <taxon>Sus</taxon>
    </lineage>
</organism>
<dbReference type="GO" id="GO:0004930">
    <property type="term" value="F:G protein-coupled receptor activity"/>
    <property type="evidence" value="ECO:0007669"/>
    <property type="project" value="UniProtKB-KW"/>
</dbReference>
<dbReference type="GO" id="GO:0007602">
    <property type="term" value="P:phototransduction"/>
    <property type="evidence" value="ECO:0007669"/>
    <property type="project" value="UniProtKB-KW"/>
</dbReference>
<feature type="transmembrane region" description="Helical" evidence="17">
    <location>
        <begin position="87"/>
        <end position="113"/>
    </location>
</feature>
<dbReference type="PANTHER" id="PTHR24240">
    <property type="entry name" value="OPSIN"/>
    <property type="match status" value="1"/>
</dbReference>
<evidence type="ECO:0000256" key="11">
    <source>
        <dbReference type="ARBA" id="ARBA00023136"/>
    </source>
</evidence>
<evidence type="ECO:0000256" key="15">
    <source>
        <dbReference type="ARBA" id="ARBA00030017"/>
    </source>
</evidence>
<dbReference type="PRINTS" id="PR00237">
    <property type="entry name" value="GPCRRHODOPSN"/>
</dbReference>
<feature type="transmembrane region" description="Helical" evidence="17">
    <location>
        <begin position="163"/>
        <end position="188"/>
    </location>
</feature>
<keyword evidence="11 17" id="KW-0472">Membrane</keyword>
<evidence type="ECO:0000256" key="3">
    <source>
        <dbReference type="ARBA" id="ARBA00022543"/>
    </source>
</evidence>
<keyword evidence="13" id="KW-0807">Transducer</keyword>
<dbReference type="Ensembl" id="ENSSSCT00045054001.1">
    <property type="protein sequence ID" value="ENSSSCP00045037580.1"/>
    <property type="gene ID" value="ENSSSCG00045031650.1"/>
</dbReference>
<keyword evidence="9" id="KW-0157">Chromophore</keyword>
<dbReference type="InterPro" id="IPR017452">
    <property type="entry name" value="GPCR_Rhodpsn_7TM"/>
</dbReference>
<dbReference type="GO" id="GO:0009881">
    <property type="term" value="F:photoreceptor activity"/>
    <property type="evidence" value="ECO:0007669"/>
    <property type="project" value="UniProtKB-KW"/>
</dbReference>
<dbReference type="PROSITE" id="PS50262">
    <property type="entry name" value="G_PROTEIN_RECEP_F1_2"/>
    <property type="match status" value="1"/>
</dbReference>
<dbReference type="GO" id="GO:0007601">
    <property type="term" value="P:visual perception"/>
    <property type="evidence" value="ECO:0007669"/>
    <property type="project" value="UniProtKB-KW"/>
</dbReference>
<evidence type="ECO:0000256" key="4">
    <source>
        <dbReference type="ARBA" id="ARBA00022553"/>
    </source>
</evidence>
<dbReference type="Proteomes" id="UP000694728">
    <property type="component" value="Unplaced"/>
</dbReference>
<proteinExistence type="predicted"/>